<dbReference type="GO" id="GO:0008805">
    <property type="term" value="F:carbon-monoxide oxygenase activity"/>
    <property type="evidence" value="ECO:0007669"/>
    <property type="project" value="UniProtKB-EC"/>
</dbReference>
<dbReference type="EMBL" id="UOEU01000691">
    <property type="protein sequence ID" value="VAW38026.1"/>
    <property type="molecule type" value="Genomic_DNA"/>
</dbReference>
<feature type="non-terminal residue" evidence="3">
    <location>
        <position position="1"/>
    </location>
</feature>
<sequence>GVGFAGCIEASGPAPSAVAGALGGVTGFWESGSIRVHPTGTVTVLTGAHSHGQGHDTTFRQIVADQLCVDPANIDISHGDTAVVPNGMGTYGSRSTSVGGSALVRSAEKIRSKMMKLAAHLLEADDADMVFDADNGNFHVKGSPDKAKAFGEIAFAAYTAHSLPEGMEPGLEEDCYYDPANFTFPNSAHIAQVGIDKETGEVTIEKYFAVDDVGNVINPMIVRGQVIGGIAQGVGQALWEEVRYDDQGQLITGSLLDYTMPRADGFPMIETSRQETPSPHNPLGVKGVGEMGTIASTPAIANAVMDALAPLGIKHIDMPLTAAKIYGAMAAANGGN</sequence>
<dbReference type="InterPro" id="IPR016208">
    <property type="entry name" value="Ald_Oxase/xanthine_DH-like"/>
</dbReference>
<name>A0A3B0W0D8_9ZZZZ</name>
<evidence type="ECO:0000313" key="3">
    <source>
        <dbReference type="EMBL" id="VAW38026.1"/>
    </source>
</evidence>
<proteinExistence type="predicted"/>
<protein>
    <submittedName>
        <fullName evidence="3">Aerobic carbon monoxide dehydrogenase (Quinone), large chain</fullName>
        <ecNumber evidence="3">1.2.5.3</ecNumber>
    </submittedName>
</protein>
<dbReference type="Gene3D" id="3.30.365.10">
    <property type="entry name" value="Aldehyde oxidase/xanthine dehydrogenase, molybdopterin binding domain"/>
    <property type="match status" value="2"/>
</dbReference>
<dbReference type="SUPFAM" id="SSF56003">
    <property type="entry name" value="Molybdenum cofactor-binding domain"/>
    <property type="match status" value="1"/>
</dbReference>
<organism evidence="3">
    <name type="scientific">hydrothermal vent metagenome</name>
    <dbReference type="NCBI Taxonomy" id="652676"/>
    <lineage>
        <taxon>unclassified sequences</taxon>
        <taxon>metagenomes</taxon>
        <taxon>ecological metagenomes</taxon>
    </lineage>
</organism>
<dbReference type="GO" id="GO:0005506">
    <property type="term" value="F:iron ion binding"/>
    <property type="evidence" value="ECO:0007669"/>
    <property type="project" value="InterPro"/>
</dbReference>
<evidence type="ECO:0000256" key="1">
    <source>
        <dbReference type="ARBA" id="ARBA00022505"/>
    </source>
</evidence>
<keyword evidence="1" id="KW-0500">Molybdenum</keyword>
<dbReference type="PANTHER" id="PTHR11908">
    <property type="entry name" value="XANTHINE DEHYDROGENASE"/>
    <property type="match status" value="1"/>
</dbReference>
<reference evidence="3" key="1">
    <citation type="submission" date="2018-06" db="EMBL/GenBank/DDBJ databases">
        <authorList>
            <person name="Zhirakovskaya E."/>
        </authorList>
    </citation>
    <scope>NUCLEOTIDE SEQUENCE</scope>
</reference>
<evidence type="ECO:0000259" key="2">
    <source>
        <dbReference type="Pfam" id="PF20256"/>
    </source>
</evidence>
<keyword evidence="3" id="KW-0560">Oxidoreductase</keyword>
<dbReference type="EC" id="1.2.5.3" evidence="3"/>
<dbReference type="Pfam" id="PF20256">
    <property type="entry name" value="MoCoBD_2"/>
    <property type="match status" value="1"/>
</dbReference>
<dbReference type="InterPro" id="IPR037165">
    <property type="entry name" value="AldOxase/xan_DH_Mopterin-bd_sf"/>
</dbReference>
<dbReference type="InterPro" id="IPR046867">
    <property type="entry name" value="AldOxase/xan_DH_MoCoBD2"/>
</dbReference>
<accession>A0A3B0W0D8</accession>
<feature type="domain" description="Aldehyde oxidase/xanthine dehydrogenase second molybdopterin binding" evidence="2">
    <location>
        <begin position="1"/>
        <end position="267"/>
    </location>
</feature>
<dbReference type="AlphaFoldDB" id="A0A3B0W0D8"/>
<dbReference type="PANTHER" id="PTHR11908:SF132">
    <property type="entry name" value="ALDEHYDE OXIDASE 1-RELATED"/>
    <property type="match status" value="1"/>
</dbReference>
<gene>
    <name evidence="3" type="ORF">MNBD_CHLOROFLEXI01-1405</name>
</gene>